<evidence type="ECO:0000256" key="8">
    <source>
        <dbReference type="ARBA" id="ARBA00048617"/>
    </source>
</evidence>
<evidence type="ECO:0000256" key="1">
    <source>
        <dbReference type="ARBA" id="ARBA00004772"/>
    </source>
</evidence>
<evidence type="ECO:0000256" key="7">
    <source>
        <dbReference type="ARBA" id="ARBA00040167"/>
    </source>
</evidence>
<dbReference type="OrthoDB" id="9815856at2"/>
<dbReference type="EC" id="4.2.1.75" evidence="3 9"/>
<proteinExistence type="inferred from homology"/>
<dbReference type="InterPro" id="IPR039793">
    <property type="entry name" value="UROS/Hem4"/>
</dbReference>
<dbReference type="GO" id="GO:0006780">
    <property type="term" value="P:uroporphyrinogen III biosynthetic process"/>
    <property type="evidence" value="ECO:0007669"/>
    <property type="project" value="UniProtKB-UniRule"/>
</dbReference>
<sequence>MSLQGKRILVTRAKAQASALSFQIQKNGGVPIELPLITITGITDKTAILNAINTIHTYNWIVFTSKNGIDFFMKEYMAYRRDIKIPCKIAVVGKKTEESLLSYGLKADLLPETFVAESLLQSLSKVVHRGERVLIPRGNLARDVISDGLRANQIFVQELTVYETVIEKSSKDHLYRAIKNHEIDIVTFTSSSTVDYFVRLLEGTKWREYIEQLMFVSIGPITTKTMLKHRLPVHIEPEEYTIQGMLTSIMETLKEERSC</sequence>
<gene>
    <name evidence="11" type="ORF">DS745_19130</name>
</gene>
<dbReference type="EMBL" id="QOUX01000046">
    <property type="protein sequence ID" value="RXI98440.1"/>
    <property type="molecule type" value="Genomic_DNA"/>
</dbReference>
<comment type="caution">
    <text evidence="11">The sequence shown here is derived from an EMBL/GenBank/DDBJ whole genome shotgun (WGS) entry which is preliminary data.</text>
</comment>
<accession>A0A4Q0VSP0</accession>
<evidence type="ECO:0000313" key="12">
    <source>
        <dbReference type="Proteomes" id="UP000290649"/>
    </source>
</evidence>
<comment type="pathway">
    <text evidence="1 9">Porphyrin-containing compound metabolism; protoporphyrin-IX biosynthesis; coproporphyrinogen-III from 5-aminolevulinate: step 3/4.</text>
</comment>
<comment type="catalytic activity">
    <reaction evidence="8 9">
        <text>hydroxymethylbilane = uroporphyrinogen III + H2O</text>
        <dbReference type="Rhea" id="RHEA:18965"/>
        <dbReference type="ChEBI" id="CHEBI:15377"/>
        <dbReference type="ChEBI" id="CHEBI:57308"/>
        <dbReference type="ChEBI" id="CHEBI:57845"/>
        <dbReference type="EC" id="4.2.1.75"/>
    </reaction>
</comment>
<dbReference type="UniPathway" id="UPA00251">
    <property type="reaction ID" value="UER00320"/>
</dbReference>
<name>A0A4Q0VSP0_9BACI</name>
<evidence type="ECO:0000256" key="2">
    <source>
        <dbReference type="ARBA" id="ARBA00008133"/>
    </source>
</evidence>
<keyword evidence="4 9" id="KW-0456">Lyase</keyword>
<comment type="similarity">
    <text evidence="2 9">Belongs to the uroporphyrinogen-III synthase family.</text>
</comment>
<dbReference type="SUPFAM" id="SSF69618">
    <property type="entry name" value="HemD-like"/>
    <property type="match status" value="1"/>
</dbReference>
<evidence type="ECO:0000313" key="11">
    <source>
        <dbReference type="EMBL" id="RXI98440.1"/>
    </source>
</evidence>
<dbReference type="InterPro" id="IPR003754">
    <property type="entry name" value="4pyrrol_synth_uPrphyn_synth"/>
</dbReference>
<comment type="function">
    <text evidence="6 9">Catalyzes cyclization of the linear tetrapyrrole, hydroxymethylbilane, to the macrocyclic uroporphyrinogen III.</text>
</comment>
<evidence type="ECO:0000256" key="4">
    <source>
        <dbReference type="ARBA" id="ARBA00023239"/>
    </source>
</evidence>
<dbReference type="Gene3D" id="3.40.50.10090">
    <property type="match status" value="2"/>
</dbReference>
<evidence type="ECO:0000256" key="3">
    <source>
        <dbReference type="ARBA" id="ARBA00013109"/>
    </source>
</evidence>
<dbReference type="PANTHER" id="PTHR38042">
    <property type="entry name" value="UROPORPHYRINOGEN-III SYNTHASE, CHLOROPLASTIC"/>
    <property type="match status" value="1"/>
</dbReference>
<dbReference type="GO" id="GO:0004852">
    <property type="term" value="F:uroporphyrinogen-III synthase activity"/>
    <property type="evidence" value="ECO:0007669"/>
    <property type="project" value="UniProtKB-UniRule"/>
</dbReference>
<evidence type="ECO:0000259" key="10">
    <source>
        <dbReference type="Pfam" id="PF02602"/>
    </source>
</evidence>
<dbReference type="RefSeq" id="WP_129079796.1">
    <property type="nucleotide sequence ID" value="NZ_QOUX01000046.1"/>
</dbReference>
<protein>
    <recommendedName>
        <fullName evidence="7 9">Uroporphyrinogen-III synthase</fullName>
        <ecNumber evidence="3 9">4.2.1.75</ecNumber>
    </recommendedName>
</protein>
<evidence type="ECO:0000256" key="6">
    <source>
        <dbReference type="ARBA" id="ARBA00037589"/>
    </source>
</evidence>
<evidence type="ECO:0000256" key="5">
    <source>
        <dbReference type="ARBA" id="ARBA00023244"/>
    </source>
</evidence>
<keyword evidence="5 9" id="KW-0627">Porphyrin biosynthesis</keyword>
<dbReference type="CDD" id="cd06578">
    <property type="entry name" value="HemD"/>
    <property type="match status" value="1"/>
</dbReference>
<dbReference type="PANTHER" id="PTHR38042:SF1">
    <property type="entry name" value="UROPORPHYRINOGEN-III SYNTHASE, CHLOROPLASTIC"/>
    <property type="match status" value="1"/>
</dbReference>
<evidence type="ECO:0000256" key="9">
    <source>
        <dbReference type="RuleBase" id="RU366031"/>
    </source>
</evidence>
<dbReference type="GO" id="GO:0006782">
    <property type="term" value="P:protoporphyrinogen IX biosynthetic process"/>
    <property type="evidence" value="ECO:0007669"/>
    <property type="project" value="UniProtKB-UniRule"/>
</dbReference>
<dbReference type="InterPro" id="IPR036108">
    <property type="entry name" value="4pyrrol_syn_uPrphyn_synt_sf"/>
</dbReference>
<feature type="domain" description="Tetrapyrrole biosynthesis uroporphyrinogen III synthase" evidence="10">
    <location>
        <begin position="20"/>
        <end position="246"/>
    </location>
</feature>
<organism evidence="11 12">
    <name type="scientific">Anaerobacillus alkaliphilus</name>
    <dbReference type="NCBI Taxonomy" id="1548597"/>
    <lineage>
        <taxon>Bacteria</taxon>
        <taxon>Bacillati</taxon>
        <taxon>Bacillota</taxon>
        <taxon>Bacilli</taxon>
        <taxon>Bacillales</taxon>
        <taxon>Bacillaceae</taxon>
        <taxon>Anaerobacillus</taxon>
    </lineage>
</organism>
<keyword evidence="12" id="KW-1185">Reference proteome</keyword>
<dbReference type="AlphaFoldDB" id="A0A4Q0VSP0"/>
<reference evidence="11 12" key="1">
    <citation type="journal article" date="2019" name="Int. J. Syst. Evol. Microbiol.">
        <title>Anaerobacillus alkaliphilus sp. nov., a novel alkaliphilic and moderately halophilic bacterium.</title>
        <authorList>
            <person name="Borsodi A.K."/>
            <person name="Aszalos J.M."/>
            <person name="Bihari P."/>
            <person name="Nagy I."/>
            <person name="Schumann P."/>
            <person name="Sproer C."/>
            <person name="Kovacs A.L."/>
            <person name="Boka K."/>
            <person name="Dobosy P."/>
            <person name="Ovari M."/>
            <person name="Szili-Kovacs T."/>
            <person name="Toth E."/>
        </authorList>
    </citation>
    <scope>NUCLEOTIDE SEQUENCE [LARGE SCALE GENOMIC DNA]</scope>
    <source>
        <strain evidence="11 12">B16-10</strain>
    </source>
</reference>
<dbReference type="Pfam" id="PF02602">
    <property type="entry name" value="HEM4"/>
    <property type="match status" value="1"/>
</dbReference>
<dbReference type="Proteomes" id="UP000290649">
    <property type="component" value="Unassembled WGS sequence"/>
</dbReference>